<evidence type="ECO:0000313" key="4">
    <source>
        <dbReference type="Proteomes" id="UP000464452"/>
    </source>
</evidence>
<dbReference type="InterPro" id="IPR004398">
    <property type="entry name" value="RNA_MeTrfase_RsmD"/>
</dbReference>
<dbReference type="EMBL" id="CP048617">
    <property type="protein sequence ID" value="QIB28124.1"/>
    <property type="molecule type" value="Genomic_DNA"/>
</dbReference>
<dbReference type="CDD" id="cd02440">
    <property type="entry name" value="AdoMet_MTases"/>
    <property type="match status" value="1"/>
</dbReference>
<dbReference type="GO" id="GO:0003676">
    <property type="term" value="F:nucleic acid binding"/>
    <property type="evidence" value="ECO:0007669"/>
    <property type="project" value="InterPro"/>
</dbReference>
<dbReference type="NCBIfam" id="TIGR00095">
    <property type="entry name" value="16S rRNA (guanine(966)-N(2))-methyltransferase RsmD"/>
    <property type="match status" value="1"/>
</dbReference>
<dbReference type="InterPro" id="IPR029063">
    <property type="entry name" value="SAM-dependent_MTases_sf"/>
</dbReference>
<proteinExistence type="predicted"/>
<dbReference type="PROSITE" id="PS00092">
    <property type="entry name" value="N6_MTASE"/>
    <property type="match status" value="1"/>
</dbReference>
<dbReference type="PIRSF" id="PIRSF004553">
    <property type="entry name" value="CHP00095"/>
    <property type="match status" value="1"/>
</dbReference>
<evidence type="ECO:0000256" key="2">
    <source>
        <dbReference type="ARBA" id="ARBA00022679"/>
    </source>
</evidence>
<dbReference type="Proteomes" id="UP000464452">
    <property type="component" value="Chromosome"/>
</dbReference>
<protein>
    <submittedName>
        <fullName evidence="3">16S rRNA (Guanine(966)-N(2))-methyltransferase RsmD</fullName>
        <ecNumber evidence="3">2.1.1.171</ecNumber>
    </submittedName>
</protein>
<dbReference type="SUPFAM" id="SSF53335">
    <property type="entry name" value="S-adenosyl-L-methionine-dependent methyltransferases"/>
    <property type="match status" value="1"/>
</dbReference>
<dbReference type="PANTHER" id="PTHR43542">
    <property type="entry name" value="METHYLTRANSFERASE"/>
    <property type="match status" value="1"/>
</dbReference>
<evidence type="ECO:0000313" key="3">
    <source>
        <dbReference type="EMBL" id="QIB28124.1"/>
    </source>
</evidence>
<evidence type="ECO:0000256" key="1">
    <source>
        <dbReference type="ARBA" id="ARBA00022603"/>
    </source>
</evidence>
<dbReference type="KEGG" id="cazo:G3A45_02305"/>
<gene>
    <name evidence="3" type="primary">rsmD</name>
    <name evidence="3" type="ORF">G3A45_02305</name>
</gene>
<keyword evidence="1 3" id="KW-0489">Methyltransferase</keyword>
<organism evidence="3 4">
    <name type="scientific">Caloranaerobacter azorensis</name>
    <dbReference type="NCBI Taxonomy" id="116090"/>
    <lineage>
        <taxon>Bacteria</taxon>
        <taxon>Bacillati</taxon>
        <taxon>Bacillota</taxon>
        <taxon>Tissierellia</taxon>
        <taxon>Tissierellales</taxon>
        <taxon>Thermohalobacteraceae</taxon>
        <taxon>Caloranaerobacter</taxon>
    </lineage>
</organism>
<accession>A0A6P1YG57</accession>
<dbReference type="GO" id="GO:0052913">
    <property type="term" value="F:16S rRNA (guanine(966)-N(2))-methyltransferase activity"/>
    <property type="evidence" value="ECO:0007669"/>
    <property type="project" value="UniProtKB-EC"/>
</dbReference>
<name>A0A6P1YG57_9FIRM</name>
<dbReference type="InterPro" id="IPR002052">
    <property type="entry name" value="DNA_methylase_N6_adenine_CS"/>
</dbReference>
<sequence length="213" mass="24135">MILRVITGTAKGHRLKVPKGLDVRPTTDRIKESLFNILGNNLEGSVVLDLFAGSGSIGIEFLSRGAKECYFIDNSIISIKAIKENLIKTKLIDKSYVYKNTAEKAIKKLGIRGIRFDYIFMDPPYEKGLVIPTLESIAYQDLLKEEGIIIIEHESKLDLLNEIVSFVKVRENDYGNTKITFYEFRPAIKCQVTKSKKSIIIKQLKIGMTKRGY</sequence>
<dbReference type="AlphaFoldDB" id="A0A6P1YG57"/>
<dbReference type="Gene3D" id="3.40.50.150">
    <property type="entry name" value="Vaccinia Virus protein VP39"/>
    <property type="match status" value="1"/>
</dbReference>
<dbReference type="EC" id="2.1.1.171" evidence="3"/>
<dbReference type="Pfam" id="PF03602">
    <property type="entry name" value="Cons_hypoth95"/>
    <property type="match status" value="1"/>
</dbReference>
<reference evidence="3 4" key="1">
    <citation type="submission" date="2020-02" db="EMBL/GenBank/DDBJ databases">
        <title>Thermophilic hydrogen producing bacteria, Caloranaerobacter azorensis.</title>
        <authorList>
            <person name="Baek K."/>
        </authorList>
    </citation>
    <scope>NUCLEOTIDE SEQUENCE [LARGE SCALE GENOMIC DNA]</scope>
    <source>
        <strain evidence="3 4">T3-1</strain>
    </source>
</reference>
<dbReference type="PANTHER" id="PTHR43542:SF1">
    <property type="entry name" value="METHYLTRANSFERASE"/>
    <property type="match status" value="1"/>
</dbReference>
<keyword evidence="2 3" id="KW-0808">Transferase</keyword>